<evidence type="ECO:0000256" key="10">
    <source>
        <dbReference type="ARBA" id="ARBA00045444"/>
    </source>
</evidence>
<evidence type="ECO:0000256" key="2">
    <source>
        <dbReference type="ARBA" id="ARBA00022632"/>
    </source>
</evidence>
<comment type="subunit">
    <text evidence="8">Interacts with host IFNA1.</text>
</comment>
<sequence length="455" mass="51570">MALIVWLIALLCVVSSATSSCDTPVMLSENSTKFPFRTEPLHIHCNASSYDQINWYHVPHGTTDLNPYQFSWCTPNTCRLRGNSTTLIMREISMELKDSKIICVASCSATGKNATAYTTVSVKKCVLNKPILKPVQNVTTSLGETANLTCKAEMGACYNLTFPNYIWARNGTRISKLNTTNRYSTYVELDVTGKLVTTLTIRDVKEEDLQSFDCTLVDNHFRDGHDRMTVILSLSESRCHVFYNNSYIAAVVIVPIVVFGILCYCCCRWRIQYFLKKKSLKERGVNKEWDALLWHDNEHSKDASNLLAALEGMRYRVCTKEDRTCGSKLDCLEALIDSSACVIILRKDDGKMMTILDKAQENQSVILIQTKSQSFKEKVNHLKCKFLCHTRRNNLSQSKGGLNKSMAGFLKLYWPSHDANVNCCATLRRAEFYYRLRLKLPKSGANVELGNIQMQ</sequence>
<evidence type="ECO:0000256" key="11">
    <source>
        <dbReference type="SAM" id="Phobius"/>
    </source>
</evidence>
<dbReference type="Gene3D" id="2.60.40.10">
    <property type="entry name" value="Immunoglobulins"/>
    <property type="match status" value="1"/>
</dbReference>
<dbReference type="Proteomes" id="UP000005408">
    <property type="component" value="Unassembled WGS sequence"/>
</dbReference>
<dbReference type="PANTHER" id="PTHR11890:SF44">
    <property type="entry name" value="X-LINKED INTERLEUKIN-1 RECEPTOR ACCESSORY PROTEIN-LIKE 2"/>
    <property type="match status" value="1"/>
</dbReference>
<dbReference type="InterPro" id="IPR015621">
    <property type="entry name" value="IL-1_rcpt_fam"/>
</dbReference>
<protein>
    <recommendedName>
        <fullName evidence="9">Soluble interferon alpha/beta receptor OPG204</fullName>
    </recommendedName>
</protein>
<evidence type="ECO:0000259" key="13">
    <source>
        <dbReference type="PROSITE" id="PS50835"/>
    </source>
</evidence>
<dbReference type="SUPFAM" id="SSF48726">
    <property type="entry name" value="Immunoglobulin"/>
    <property type="match status" value="1"/>
</dbReference>
<keyword evidence="7" id="KW-0393">Immunoglobulin domain</keyword>
<evidence type="ECO:0000256" key="12">
    <source>
        <dbReference type="SAM" id="SignalP"/>
    </source>
</evidence>
<dbReference type="InterPro" id="IPR013151">
    <property type="entry name" value="Immunoglobulin_dom"/>
</dbReference>
<proteinExistence type="predicted"/>
<dbReference type="InterPro" id="IPR007110">
    <property type="entry name" value="Ig-like_dom"/>
</dbReference>
<name>A0A8W8MLA9_MAGGI</name>
<keyword evidence="6" id="KW-0922">Interferon antiviral system evasion</keyword>
<feature type="transmembrane region" description="Helical" evidence="11">
    <location>
        <begin position="247"/>
        <end position="267"/>
    </location>
</feature>
<keyword evidence="2" id="KW-1090">Inhibition of host innate immune response by virus</keyword>
<evidence type="ECO:0000313" key="14">
    <source>
        <dbReference type="EnsemblMetazoa" id="G34874.8:cds"/>
    </source>
</evidence>
<keyword evidence="2" id="KW-0899">Viral immunoevasion</keyword>
<dbReference type="InterPro" id="IPR013783">
    <property type="entry name" value="Ig-like_fold"/>
</dbReference>
<evidence type="ECO:0000256" key="1">
    <source>
        <dbReference type="ARBA" id="ARBA00022518"/>
    </source>
</evidence>
<evidence type="ECO:0000256" key="7">
    <source>
        <dbReference type="ARBA" id="ARBA00023319"/>
    </source>
</evidence>
<evidence type="ECO:0000256" key="3">
    <source>
        <dbReference type="ARBA" id="ARBA00022830"/>
    </source>
</evidence>
<feature type="chain" id="PRO_5036467203" description="Soluble interferon alpha/beta receptor OPG204" evidence="12">
    <location>
        <begin position="20"/>
        <end position="455"/>
    </location>
</feature>
<keyword evidence="2" id="KW-0945">Host-virus interaction</keyword>
<keyword evidence="3" id="KW-1114">Inhibition of host interferon signaling pathway by virus</keyword>
<dbReference type="EnsemblMetazoa" id="G34874.8">
    <property type="protein sequence ID" value="G34874.8:cds"/>
    <property type="gene ID" value="G34874"/>
</dbReference>
<dbReference type="AlphaFoldDB" id="A0A8W8MLA9"/>
<dbReference type="PANTHER" id="PTHR11890">
    <property type="entry name" value="INTERLEUKIN-1 RECEPTOR FAMILY MEMBER"/>
    <property type="match status" value="1"/>
</dbReference>
<dbReference type="PROSITE" id="PS50835">
    <property type="entry name" value="IG_LIKE"/>
    <property type="match status" value="1"/>
</dbReference>
<keyword evidence="11" id="KW-0812">Transmembrane</keyword>
<feature type="domain" description="Ig-like" evidence="13">
    <location>
        <begin position="130"/>
        <end position="235"/>
    </location>
</feature>
<accession>A0A8W8MLA9</accession>
<evidence type="ECO:0000256" key="8">
    <source>
        <dbReference type="ARBA" id="ARBA00038761"/>
    </source>
</evidence>
<dbReference type="InterPro" id="IPR036179">
    <property type="entry name" value="Ig-like_dom_sf"/>
</dbReference>
<dbReference type="GO" id="GO:0039502">
    <property type="term" value="P:symbiont-mediated suppression of host type I interferon-mediated signaling pathway"/>
    <property type="evidence" value="ECO:0007669"/>
    <property type="project" value="UniProtKB-KW"/>
</dbReference>
<dbReference type="OrthoDB" id="6156767at2759"/>
<comment type="function">
    <text evidence="10">Counteracts the antiviral effects of host IFN-alpha/beta and key IFN-inducible proteins involved in viral RNA degradation suxh as host OAS1. Acts as a soluble IFN-alpha receptor and thus inhibits the interaction between host IFN-alpha and its receptor.</text>
</comment>
<keyword evidence="11" id="KW-0472">Membrane</keyword>
<keyword evidence="11" id="KW-1133">Transmembrane helix</keyword>
<feature type="signal peptide" evidence="12">
    <location>
        <begin position="1"/>
        <end position="19"/>
    </location>
</feature>
<evidence type="ECO:0000256" key="9">
    <source>
        <dbReference type="ARBA" id="ARBA00041012"/>
    </source>
</evidence>
<reference evidence="14" key="1">
    <citation type="submission" date="2022-08" db="UniProtKB">
        <authorList>
            <consortium name="EnsemblMetazoa"/>
        </authorList>
    </citation>
    <scope>IDENTIFICATION</scope>
    <source>
        <strain evidence="14">05x7-T-G4-1.051#20</strain>
    </source>
</reference>
<keyword evidence="15" id="KW-1185">Reference proteome</keyword>
<organism evidence="14 15">
    <name type="scientific">Magallana gigas</name>
    <name type="common">Pacific oyster</name>
    <name type="synonym">Crassostrea gigas</name>
    <dbReference type="NCBI Taxonomy" id="29159"/>
    <lineage>
        <taxon>Eukaryota</taxon>
        <taxon>Metazoa</taxon>
        <taxon>Spiralia</taxon>
        <taxon>Lophotrochozoa</taxon>
        <taxon>Mollusca</taxon>
        <taxon>Bivalvia</taxon>
        <taxon>Autobranchia</taxon>
        <taxon>Pteriomorphia</taxon>
        <taxon>Ostreida</taxon>
        <taxon>Ostreoidea</taxon>
        <taxon>Ostreidae</taxon>
        <taxon>Magallana</taxon>
    </lineage>
</organism>
<evidence type="ECO:0000256" key="6">
    <source>
        <dbReference type="ARBA" id="ARBA00023258"/>
    </source>
</evidence>
<dbReference type="Pfam" id="PF00047">
    <property type="entry name" value="ig"/>
    <property type="match status" value="1"/>
</dbReference>
<keyword evidence="5" id="KW-0325">Glycoprotein</keyword>
<evidence type="ECO:0000256" key="4">
    <source>
        <dbReference type="ARBA" id="ARBA00023157"/>
    </source>
</evidence>
<keyword evidence="4" id="KW-1015">Disulfide bond</keyword>
<keyword evidence="1" id="KW-0244">Early protein</keyword>
<keyword evidence="12" id="KW-0732">Signal</keyword>
<dbReference type="SMART" id="SM00409">
    <property type="entry name" value="IG"/>
    <property type="match status" value="2"/>
</dbReference>
<evidence type="ECO:0000313" key="15">
    <source>
        <dbReference type="Proteomes" id="UP000005408"/>
    </source>
</evidence>
<evidence type="ECO:0000256" key="5">
    <source>
        <dbReference type="ARBA" id="ARBA00023180"/>
    </source>
</evidence>
<dbReference type="InterPro" id="IPR003599">
    <property type="entry name" value="Ig_sub"/>
</dbReference>